<dbReference type="Gene3D" id="2.40.30.10">
    <property type="entry name" value="Translation factors"/>
    <property type="match status" value="1"/>
</dbReference>
<dbReference type="InterPro" id="IPR007037">
    <property type="entry name" value="SIP_rossman_dom"/>
</dbReference>
<evidence type="ECO:0000313" key="2">
    <source>
        <dbReference type="EMBL" id="AEF42386.1"/>
    </source>
</evidence>
<dbReference type="InterPro" id="IPR013113">
    <property type="entry name" value="SIP_FAD-bd"/>
</dbReference>
<dbReference type="Gene3D" id="3.40.50.80">
    <property type="entry name" value="Nucleotide-binding domain of ferredoxin-NADP reductase (FNR) module"/>
    <property type="match status" value="1"/>
</dbReference>
<dbReference type="OrthoDB" id="9814826at2"/>
<dbReference type="KEGG" id="asd:AS9A_3950"/>
<dbReference type="InterPro" id="IPR017927">
    <property type="entry name" value="FAD-bd_FR_type"/>
</dbReference>
<dbReference type="GO" id="GO:0016491">
    <property type="term" value="F:oxidoreductase activity"/>
    <property type="evidence" value="ECO:0007669"/>
    <property type="project" value="InterPro"/>
</dbReference>
<dbReference type="CDD" id="cd06193">
    <property type="entry name" value="siderophore_interacting"/>
    <property type="match status" value="1"/>
</dbReference>
<keyword evidence="3" id="KW-1185">Reference proteome</keyword>
<dbReference type="SUPFAM" id="SSF63380">
    <property type="entry name" value="Riboflavin synthase domain-like"/>
    <property type="match status" value="1"/>
</dbReference>
<evidence type="ECO:0000313" key="3">
    <source>
        <dbReference type="Proteomes" id="UP000009235"/>
    </source>
</evidence>
<gene>
    <name evidence="2" type="ordered locus">AS9A_3950</name>
</gene>
<dbReference type="PANTHER" id="PTHR30157:SF0">
    <property type="entry name" value="NADPH-DEPENDENT FERRIC-CHELATE REDUCTASE"/>
    <property type="match status" value="1"/>
</dbReference>
<evidence type="ECO:0000259" key="1">
    <source>
        <dbReference type="PROSITE" id="PS51384"/>
    </source>
</evidence>
<dbReference type="InterPro" id="IPR039374">
    <property type="entry name" value="SIP_fam"/>
</dbReference>
<dbReference type="PROSITE" id="PS51384">
    <property type="entry name" value="FAD_FR"/>
    <property type="match status" value="1"/>
</dbReference>
<dbReference type="InterPro" id="IPR039261">
    <property type="entry name" value="FNR_nucleotide-bd"/>
</dbReference>
<organism evidence="2 3">
    <name type="scientific">Hoyosella subflava (strain DSM 45089 / JCM 17490 / NBRC 109087 / DQS3-9A1)</name>
    <name type="common">Amycolicicoccus subflavus</name>
    <dbReference type="NCBI Taxonomy" id="443218"/>
    <lineage>
        <taxon>Bacteria</taxon>
        <taxon>Bacillati</taxon>
        <taxon>Actinomycetota</taxon>
        <taxon>Actinomycetes</taxon>
        <taxon>Mycobacteriales</taxon>
        <taxon>Hoyosellaceae</taxon>
        <taxon>Hoyosella</taxon>
    </lineage>
</organism>
<dbReference type="Proteomes" id="UP000009235">
    <property type="component" value="Chromosome"/>
</dbReference>
<dbReference type="HOGENOM" id="CLU_040923_3_0_11"/>
<dbReference type="RefSeq" id="WP_013808735.1">
    <property type="nucleotide sequence ID" value="NC_015564.1"/>
</dbReference>
<dbReference type="PANTHER" id="PTHR30157">
    <property type="entry name" value="FERRIC REDUCTASE, NADPH-DEPENDENT"/>
    <property type="match status" value="1"/>
</dbReference>
<protein>
    <submittedName>
        <fullName evidence="2">Iron-chelator utilization protein</fullName>
    </submittedName>
</protein>
<dbReference type="Pfam" id="PF04954">
    <property type="entry name" value="SIP"/>
    <property type="match status" value="1"/>
</dbReference>
<dbReference type="Pfam" id="PF08021">
    <property type="entry name" value="FAD_binding_9"/>
    <property type="match status" value="1"/>
</dbReference>
<sequence>MARHDNFYLAEVVSAHRITPNMIRIRFGGPELAEFETSGYPDERLGVYFPNPGRPAPQRPTIENGAWTFDDPDDEPEGRSYTVRKYHRDRGELDIDFVVHEGGVASSWALEAEPGAIVGLSSADGWFTPPATTRNYVLAADATGLPGAGRILEELPSGVTATVITEIIDPADVQTISSSASVDYRWLPGSGMGHGPSHLEHAIRALPAPGSDTYYWVAAEAAATRSIRKYLRKELGLSAKDMCVIGYWRANKEDFLRRYEPVQASMLQRYGQLVDSGIEGQELIDAWDAELERAGF</sequence>
<feature type="domain" description="FAD-binding FR-type" evidence="1">
    <location>
        <begin position="5"/>
        <end position="130"/>
    </location>
</feature>
<proteinExistence type="predicted"/>
<reference evidence="2 3" key="1">
    <citation type="journal article" date="2011" name="J. Bacteriol.">
        <title>Complete genome sequence of Amycolicicoccus subflavus DQS3-9A1T, an actinomycete isolated from crude oil-polluted soil.</title>
        <authorList>
            <person name="Cai M."/>
            <person name="Chen W.M."/>
            <person name="Nie Y."/>
            <person name="Chi C.Q."/>
            <person name="Wang Y.N."/>
            <person name="Tang Y.Q."/>
            <person name="Li G.Y."/>
            <person name="Wu X.L."/>
        </authorList>
    </citation>
    <scope>NUCLEOTIDE SEQUENCE [LARGE SCALE GENOMIC DNA]</scope>
    <source>
        <strain evidence="3">DSM 45089 / DQS3-9A1</strain>
    </source>
</reference>
<dbReference type="InterPro" id="IPR017938">
    <property type="entry name" value="Riboflavin_synthase-like_b-brl"/>
</dbReference>
<dbReference type="EMBL" id="CP002786">
    <property type="protein sequence ID" value="AEF42386.1"/>
    <property type="molecule type" value="Genomic_DNA"/>
</dbReference>
<accession>F6EHM2</accession>
<dbReference type="eggNOG" id="COG2375">
    <property type="taxonomic scope" value="Bacteria"/>
</dbReference>
<dbReference type="STRING" id="443218.AS9A_3950"/>
<name>F6EHM2_HOYSD</name>
<dbReference type="AlphaFoldDB" id="F6EHM2"/>